<keyword evidence="2" id="KW-0732">Signal</keyword>
<feature type="transmembrane region" description="Helical" evidence="1">
    <location>
        <begin position="1221"/>
        <end position="1240"/>
    </location>
</feature>
<organism evidence="3 4">
    <name type="scientific">Paramecium sonneborni</name>
    <dbReference type="NCBI Taxonomy" id="65129"/>
    <lineage>
        <taxon>Eukaryota</taxon>
        <taxon>Sar</taxon>
        <taxon>Alveolata</taxon>
        <taxon>Ciliophora</taxon>
        <taxon>Intramacronucleata</taxon>
        <taxon>Oligohymenophorea</taxon>
        <taxon>Peniculida</taxon>
        <taxon>Parameciidae</taxon>
        <taxon>Paramecium</taxon>
    </lineage>
</organism>
<keyword evidence="4" id="KW-1185">Reference proteome</keyword>
<dbReference type="Proteomes" id="UP000692954">
    <property type="component" value="Unassembled WGS sequence"/>
</dbReference>
<feature type="signal peptide" evidence="2">
    <location>
        <begin position="1"/>
        <end position="18"/>
    </location>
</feature>
<keyword evidence="1" id="KW-0812">Transmembrane</keyword>
<evidence type="ECO:0000256" key="1">
    <source>
        <dbReference type="SAM" id="Phobius"/>
    </source>
</evidence>
<evidence type="ECO:0000313" key="4">
    <source>
        <dbReference type="Proteomes" id="UP000692954"/>
    </source>
</evidence>
<comment type="caution">
    <text evidence="3">The sequence shown here is derived from an EMBL/GenBank/DDBJ whole genome shotgun (WGS) entry which is preliminary data.</text>
</comment>
<dbReference type="EMBL" id="CAJJDN010000165">
    <property type="protein sequence ID" value="CAD8126141.1"/>
    <property type="molecule type" value="Genomic_DNA"/>
</dbReference>
<dbReference type="AlphaFoldDB" id="A0A8S1RCY3"/>
<keyword evidence="1" id="KW-1133">Transmembrane helix</keyword>
<reference evidence="3" key="1">
    <citation type="submission" date="2021-01" db="EMBL/GenBank/DDBJ databases">
        <authorList>
            <consortium name="Genoscope - CEA"/>
            <person name="William W."/>
        </authorList>
    </citation>
    <scope>NUCLEOTIDE SEQUENCE</scope>
</reference>
<keyword evidence="1" id="KW-0472">Membrane</keyword>
<accession>A0A8S1RCY3</accession>
<sequence>MNIYLSIWLFVKVTISSLTTFNIFPNENIFLQQMIYEINVNNEKFDEQNINDLNIELLKEIKLENEQIDELNGNERLFSFHLDKSDDIDIILLRNRSIIECLYQFKNYIQDDDIIMKKKYCQIKLNNSDCFQLYKLDQEIYIVQCYFNQNNTIIQILNQSQIFDQIVIPIEQQCQSDSIFQKNTIIIFNKNCVTSIFYSIQIFNLSFSDIKRYNLSQIEGFSENNQQIIQLEFSSPGDIFIIQTNQVSVLFEKNNQILSVYQNDQANILKVYPHKSSTLKFIVLENLEKSQLYLEQKQLNFSSVNFKNVFNIRKFIYLFHFTDKLVVTISQYQKVQQINTNNLIQVGKLPLFVAISNQQIILIKLIQPKSIISYKNSDSFLAVVVDPYQFSTFWINLKLFDPNKPIQNFYKKKFFYEITTFNDQICLPYSQYTRNLPIKINKIMENGINLKFFNDYNNQTLSYLNGILLFSKVLILYKISYEKVLIGLIQGNNIFKLIFYVNGEQIKSYIIQLHENIIEIFFLRKNMLLIIIYQNSIEIYRIKQDEIRKSIHQTEKKILKAIKFNFFVLYLLEDCTKVQIQLSFEKFIFVEAEYQFDCKSSFQFSKEGIYIDTKYIYYYHPYQIPQKITFKEQIIQIHNVLTDQLLIFTSYNNEINIKLFQFYQEELFFLYTLPTYNYTVQFPLQYKIQESNLIIKAKKDDLGSFLLIYDLINTAIQSLIQINQIDEVEKFSFDFINDEEYFFIYEKQIHIQNLNQPCFSFQISKESQDFIEEKKLIINTNSFISNENIDLNFHFVRFNTNYTLQLLNINQRILTGTIFNFENIFGNIENVEIIGSENISIYQPLIFKNQSAICSYYRFGICVNGQSIFRNIFDSNTSLQCSYNLGFIIQYINFNNENCNHEFFIIDSTSLVIYEFNFCNNILRHDKRILNYSSEFSNLKITNDLQIVGLSNGSLLFHYQYKPFLDQDISNIFERFNFNTFDVIKIKNSTYTLLNIGLQYFELKVFKLTDIDDRVIYDILVDNKYKSDRMLENFKVEFFYDSFIKIQIYHIENIGNQYQIKFIMVSKDQIAVLMQIVLDLNDLNKIIFEQLGIIRYEYKANFKKLLFIDINFAILCFQQNQVSFINVFDISNLRKNRNIDSIQKVEDNNYTFIERYNESHFILVEKFSSLDLKVHLITLDKFRIECQGQCTQPSYLKLSNQVSQILIELNFENEKEIHKNFVQFIMVVFTFICIFIKLLLSKKEQKKRRKEFFNIENNYN</sequence>
<name>A0A8S1RCY3_9CILI</name>
<gene>
    <name evidence="3" type="ORF">PSON_ATCC_30995.1.T1650034</name>
</gene>
<evidence type="ECO:0008006" key="5">
    <source>
        <dbReference type="Google" id="ProtNLM"/>
    </source>
</evidence>
<evidence type="ECO:0000256" key="2">
    <source>
        <dbReference type="SAM" id="SignalP"/>
    </source>
</evidence>
<feature type="chain" id="PRO_5035879212" description="Transmembrane protein" evidence="2">
    <location>
        <begin position="19"/>
        <end position="1260"/>
    </location>
</feature>
<dbReference type="OrthoDB" id="308186at2759"/>
<proteinExistence type="predicted"/>
<protein>
    <recommendedName>
        <fullName evidence="5">Transmembrane protein</fullName>
    </recommendedName>
</protein>
<evidence type="ECO:0000313" key="3">
    <source>
        <dbReference type="EMBL" id="CAD8126141.1"/>
    </source>
</evidence>